<keyword evidence="2" id="KW-0805">Transcription regulation</keyword>
<dbReference type="RefSeq" id="WP_063737466.1">
    <property type="nucleotide sequence ID" value="NZ_BSRX01000006.1"/>
</dbReference>
<keyword evidence="3" id="KW-0731">Sigma factor</keyword>
<dbReference type="InterPro" id="IPR013324">
    <property type="entry name" value="RNA_pol_sigma_r3/r4-like"/>
</dbReference>
<proteinExistence type="inferred from homology"/>
<dbReference type="InterPro" id="IPR039425">
    <property type="entry name" value="RNA_pol_sigma-70-like"/>
</dbReference>
<evidence type="ECO:0000256" key="2">
    <source>
        <dbReference type="ARBA" id="ARBA00023015"/>
    </source>
</evidence>
<name>A0A9W6PE41_9ACTN</name>
<feature type="domain" description="RNA polymerase sigma-70 region 2" evidence="7">
    <location>
        <begin position="22"/>
        <end position="79"/>
    </location>
</feature>
<organism evidence="9 10">
    <name type="scientific">Kitasatospora phosalacinea</name>
    <dbReference type="NCBI Taxonomy" id="2065"/>
    <lineage>
        <taxon>Bacteria</taxon>
        <taxon>Bacillati</taxon>
        <taxon>Actinomycetota</taxon>
        <taxon>Actinomycetes</taxon>
        <taxon>Kitasatosporales</taxon>
        <taxon>Streptomycetaceae</taxon>
        <taxon>Kitasatospora</taxon>
    </lineage>
</organism>
<feature type="domain" description="RNA polymerase sigma factor 70 region 4 type 2" evidence="8">
    <location>
        <begin position="101"/>
        <end position="153"/>
    </location>
</feature>
<dbReference type="InterPro" id="IPR013325">
    <property type="entry name" value="RNA_pol_sigma_r2"/>
</dbReference>
<dbReference type="PANTHER" id="PTHR43133:SF50">
    <property type="entry name" value="ECF RNA POLYMERASE SIGMA FACTOR SIGM"/>
    <property type="match status" value="1"/>
</dbReference>
<evidence type="ECO:0000259" key="8">
    <source>
        <dbReference type="Pfam" id="PF08281"/>
    </source>
</evidence>
<evidence type="ECO:0000259" key="7">
    <source>
        <dbReference type="Pfam" id="PF04542"/>
    </source>
</evidence>
<feature type="compositionally biased region" description="Basic residues" evidence="6">
    <location>
        <begin position="186"/>
        <end position="204"/>
    </location>
</feature>
<dbReference type="InterPro" id="IPR036388">
    <property type="entry name" value="WH-like_DNA-bd_sf"/>
</dbReference>
<dbReference type="Pfam" id="PF04542">
    <property type="entry name" value="Sigma70_r2"/>
    <property type="match status" value="1"/>
</dbReference>
<dbReference type="AlphaFoldDB" id="A0A9W6PE41"/>
<dbReference type="NCBIfam" id="TIGR02983">
    <property type="entry name" value="SigE-fam_strep"/>
    <property type="match status" value="1"/>
</dbReference>
<dbReference type="GO" id="GO:0006352">
    <property type="term" value="P:DNA-templated transcription initiation"/>
    <property type="evidence" value="ECO:0007669"/>
    <property type="project" value="InterPro"/>
</dbReference>
<dbReference type="SUPFAM" id="SSF88659">
    <property type="entry name" value="Sigma3 and sigma4 domains of RNA polymerase sigma factors"/>
    <property type="match status" value="1"/>
</dbReference>
<keyword evidence="5" id="KW-0804">Transcription</keyword>
<evidence type="ECO:0000256" key="1">
    <source>
        <dbReference type="ARBA" id="ARBA00010641"/>
    </source>
</evidence>
<dbReference type="SUPFAM" id="SSF88946">
    <property type="entry name" value="Sigma2 domain of RNA polymerase sigma factors"/>
    <property type="match status" value="1"/>
</dbReference>
<dbReference type="Gene3D" id="1.10.10.10">
    <property type="entry name" value="Winged helix-like DNA-binding domain superfamily/Winged helix DNA-binding domain"/>
    <property type="match status" value="1"/>
</dbReference>
<dbReference type="GO" id="GO:0003677">
    <property type="term" value="F:DNA binding"/>
    <property type="evidence" value="ECO:0007669"/>
    <property type="project" value="UniProtKB-KW"/>
</dbReference>
<dbReference type="EMBL" id="BSRX01000006">
    <property type="protein sequence ID" value="GLW53273.1"/>
    <property type="molecule type" value="Genomic_DNA"/>
</dbReference>
<feature type="region of interest" description="Disordered" evidence="6">
    <location>
        <begin position="158"/>
        <end position="212"/>
    </location>
</feature>
<feature type="compositionally biased region" description="Gly residues" evidence="6">
    <location>
        <begin position="166"/>
        <end position="179"/>
    </location>
</feature>
<sequence length="212" mass="24112">MSRETEDDAYTDFVATAWPRHLRTATLIAGDRHRGEELLQDCLVKLYVRWRRMRTDDPHAYLRRMLVNNHISWWRRRRRELLIAEPPDGPSGGAAGTEASDELYRALRELPPRQRAVVVLRHFEDLTEKDAAAVLGCSVGTVKSQHSRAMARLRTVLARNTSEGGDPSGGRDPSGGGAGNHAPYQRPHRPQQHQPQHHQPKNRTKNQESVTR</sequence>
<evidence type="ECO:0000256" key="6">
    <source>
        <dbReference type="SAM" id="MobiDB-lite"/>
    </source>
</evidence>
<dbReference type="GO" id="GO:0016987">
    <property type="term" value="F:sigma factor activity"/>
    <property type="evidence" value="ECO:0007669"/>
    <property type="project" value="UniProtKB-KW"/>
</dbReference>
<gene>
    <name evidence="9" type="ORF">Kpho01_12840</name>
</gene>
<dbReference type="InterPro" id="IPR013249">
    <property type="entry name" value="RNA_pol_sigma70_r4_t2"/>
</dbReference>
<comment type="similarity">
    <text evidence="1">Belongs to the sigma-70 factor family. ECF subfamily.</text>
</comment>
<evidence type="ECO:0000256" key="5">
    <source>
        <dbReference type="ARBA" id="ARBA00023163"/>
    </source>
</evidence>
<dbReference type="InterPro" id="IPR007627">
    <property type="entry name" value="RNA_pol_sigma70_r2"/>
</dbReference>
<evidence type="ECO:0000256" key="3">
    <source>
        <dbReference type="ARBA" id="ARBA00023082"/>
    </source>
</evidence>
<protein>
    <recommendedName>
        <fullName evidence="11">SigE</fullName>
    </recommendedName>
</protein>
<keyword evidence="4" id="KW-0238">DNA-binding</keyword>
<evidence type="ECO:0008006" key="11">
    <source>
        <dbReference type="Google" id="ProtNLM"/>
    </source>
</evidence>
<dbReference type="Pfam" id="PF08281">
    <property type="entry name" value="Sigma70_r4_2"/>
    <property type="match status" value="1"/>
</dbReference>
<dbReference type="InterPro" id="IPR014325">
    <property type="entry name" value="RNA_pol_sigma-E_actinobac"/>
</dbReference>
<evidence type="ECO:0000256" key="4">
    <source>
        <dbReference type="ARBA" id="ARBA00023125"/>
    </source>
</evidence>
<dbReference type="CDD" id="cd06171">
    <property type="entry name" value="Sigma70_r4"/>
    <property type="match status" value="1"/>
</dbReference>
<evidence type="ECO:0000313" key="9">
    <source>
        <dbReference type="EMBL" id="GLW53273.1"/>
    </source>
</evidence>
<comment type="caution">
    <text evidence="9">The sequence shown here is derived from an EMBL/GenBank/DDBJ whole genome shotgun (WGS) entry which is preliminary data.</text>
</comment>
<dbReference type="Gene3D" id="1.10.1740.10">
    <property type="match status" value="1"/>
</dbReference>
<dbReference type="PANTHER" id="PTHR43133">
    <property type="entry name" value="RNA POLYMERASE ECF-TYPE SIGMA FACTO"/>
    <property type="match status" value="1"/>
</dbReference>
<reference evidence="9" key="1">
    <citation type="submission" date="2023-02" db="EMBL/GenBank/DDBJ databases">
        <title>Kitasatospora phosalacinea NBRC 14362.</title>
        <authorList>
            <person name="Ichikawa N."/>
            <person name="Sato H."/>
            <person name="Tonouchi N."/>
        </authorList>
    </citation>
    <scope>NUCLEOTIDE SEQUENCE</scope>
    <source>
        <strain evidence="9">NBRC 14362</strain>
    </source>
</reference>
<dbReference type="InterPro" id="IPR014284">
    <property type="entry name" value="RNA_pol_sigma-70_dom"/>
</dbReference>
<dbReference type="NCBIfam" id="TIGR02937">
    <property type="entry name" value="sigma70-ECF"/>
    <property type="match status" value="1"/>
</dbReference>
<evidence type="ECO:0000313" key="10">
    <source>
        <dbReference type="Proteomes" id="UP001165143"/>
    </source>
</evidence>
<accession>A0A9W6PE41</accession>
<dbReference type="Proteomes" id="UP001165143">
    <property type="component" value="Unassembled WGS sequence"/>
</dbReference>